<organism evidence="7 8">
    <name type="scientific">Fructobacillus broussonetiae</name>
    <dbReference type="NCBI Taxonomy" id="2713173"/>
    <lineage>
        <taxon>Bacteria</taxon>
        <taxon>Bacillati</taxon>
        <taxon>Bacillota</taxon>
        <taxon>Bacilli</taxon>
        <taxon>Lactobacillales</taxon>
        <taxon>Lactobacillaceae</taxon>
        <taxon>Fructobacillus</taxon>
    </lineage>
</organism>
<dbReference type="Proteomes" id="UP001519504">
    <property type="component" value="Unassembled WGS sequence"/>
</dbReference>
<keyword evidence="5 6" id="KW-0472">Membrane</keyword>
<evidence type="ECO:0000313" key="7">
    <source>
        <dbReference type="EMBL" id="MBS9338996.1"/>
    </source>
</evidence>
<keyword evidence="2" id="KW-1003">Cell membrane</keyword>
<evidence type="ECO:0000256" key="6">
    <source>
        <dbReference type="SAM" id="Phobius"/>
    </source>
</evidence>
<name>A0ABS5R0W7_9LACO</name>
<dbReference type="RefSeq" id="WP_213809281.1">
    <property type="nucleotide sequence ID" value="NZ_JAAMFK010000006.1"/>
</dbReference>
<keyword evidence="8" id="KW-1185">Reference proteome</keyword>
<sequence length="193" mass="21712">MNFFHIHIGLRTAKTGFAVMVIMIAYQFVDRPAFVPALAAVFALRDTWDNTMTFGKIRLVSNAVGGALAVVYYLIREYTHNATWLEIFVIPLLVILGIVIHDKINYNVGIVGGMAAFLMIALTIPLDATITYVILRVLDVFIGVVVALIINCFFMPKELEKIEEGMIKVEKKTVDVVHHIEGKDKDKDKHQHE</sequence>
<evidence type="ECO:0000256" key="2">
    <source>
        <dbReference type="ARBA" id="ARBA00022475"/>
    </source>
</evidence>
<feature type="transmembrane region" description="Helical" evidence="6">
    <location>
        <begin position="106"/>
        <end position="126"/>
    </location>
</feature>
<keyword evidence="3 6" id="KW-0812">Transmembrane</keyword>
<comment type="caution">
    <text evidence="7">The sequence shown here is derived from an EMBL/GenBank/DDBJ whole genome shotgun (WGS) entry which is preliminary data.</text>
</comment>
<evidence type="ECO:0000256" key="5">
    <source>
        <dbReference type="ARBA" id="ARBA00023136"/>
    </source>
</evidence>
<evidence type="ECO:0008006" key="9">
    <source>
        <dbReference type="Google" id="ProtNLM"/>
    </source>
</evidence>
<gene>
    <name evidence="7" type="ORF">G6R29_05100</name>
</gene>
<comment type="subcellular location">
    <subcellularLocation>
        <location evidence="1">Cell membrane</location>
        <topology evidence="1">Multi-pass membrane protein</topology>
    </subcellularLocation>
</comment>
<evidence type="ECO:0000313" key="8">
    <source>
        <dbReference type="Proteomes" id="UP001519504"/>
    </source>
</evidence>
<feature type="transmembrane region" description="Helical" evidence="6">
    <location>
        <begin position="57"/>
        <end position="75"/>
    </location>
</feature>
<feature type="transmembrane region" description="Helical" evidence="6">
    <location>
        <begin position="12"/>
        <end position="29"/>
    </location>
</feature>
<feature type="transmembrane region" description="Helical" evidence="6">
    <location>
        <begin position="82"/>
        <end position="100"/>
    </location>
</feature>
<dbReference type="InterPro" id="IPR010343">
    <property type="entry name" value="ArAE_1"/>
</dbReference>
<keyword evidence="4 6" id="KW-1133">Transmembrane helix</keyword>
<accession>A0ABS5R0W7</accession>
<proteinExistence type="predicted"/>
<evidence type="ECO:0000256" key="4">
    <source>
        <dbReference type="ARBA" id="ARBA00022989"/>
    </source>
</evidence>
<feature type="transmembrane region" description="Helical" evidence="6">
    <location>
        <begin position="133"/>
        <end position="156"/>
    </location>
</feature>
<protein>
    <recommendedName>
        <fullName evidence="9">Aromatic acid exporter family member 1</fullName>
    </recommendedName>
</protein>
<evidence type="ECO:0000256" key="3">
    <source>
        <dbReference type="ARBA" id="ARBA00022692"/>
    </source>
</evidence>
<evidence type="ECO:0000256" key="1">
    <source>
        <dbReference type="ARBA" id="ARBA00004651"/>
    </source>
</evidence>
<reference evidence="7 8" key="1">
    <citation type="submission" date="2020-02" db="EMBL/GenBank/DDBJ databases">
        <title>Fructobacillus sp. isolated from paper mulberry of Taiwan.</title>
        <authorList>
            <person name="Lin S.-T."/>
        </authorList>
    </citation>
    <scope>NUCLEOTIDE SEQUENCE [LARGE SCALE GENOMIC DNA]</scope>
    <source>
        <strain evidence="7 8">M2-14</strain>
    </source>
</reference>
<dbReference type="Pfam" id="PF06081">
    <property type="entry name" value="ArAE_1"/>
    <property type="match status" value="1"/>
</dbReference>
<dbReference type="EMBL" id="JAAMFK010000006">
    <property type="protein sequence ID" value="MBS9338996.1"/>
    <property type="molecule type" value="Genomic_DNA"/>
</dbReference>